<evidence type="ECO:0000256" key="1">
    <source>
        <dbReference type="SAM" id="Phobius"/>
    </source>
</evidence>
<keyword evidence="1" id="KW-0472">Membrane</keyword>
<dbReference type="Gene3D" id="1.10.287.1260">
    <property type="match status" value="1"/>
</dbReference>
<keyword evidence="1" id="KW-1133">Transmembrane helix</keyword>
<organism evidence="2">
    <name type="scientific">marine sediment metagenome</name>
    <dbReference type="NCBI Taxonomy" id="412755"/>
    <lineage>
        <taxon>unclassified sequences</taxon>
        <taxon>metagenomes</taxon>
        <taxon>ecological metagenomes</taxon>
    </lineage>
</organism>
<feature type="transmembrane region" description="Helical" evidence="1">
    <location>
        <begin position="12"/>
        <end position="33"/>
    </location>
</feature>
<gene>
    <name evidence="2" type="ORF">S01H4_44180</name>
</gene>
<dbReference type="AlphaFoldDB" id="X1CA03"/>
<feature type="non-terminal residue" evidence="2">
    <location>
        <position position="87"/>
    </location>
</feature>
<accession>X1CA03</accession>
<protein>
    <submittedName>
        <fullName evidence="2">Uncharacterized protein</fullName>
    </submittedName>
</protein>
<sequence>MDINYQDILQSLISWAIAHGIKVVVILFIAWLTTRISKVFISRLIRTLIEKSKDSVIQEQRGRTLSNVFCSTLKIVIWIIAVLTILP</sequence>
<proteinExistence type="predicted"/>
<reference evidence="2" key="1">
    <citation type="journal article" date="2014" name="Front. Microbiol.">
        <title>High frequency of phylogenetically diverse reductive dehalogenase-homologous genes in deep subseafloor sedimentary metagenomes.</title>
        <authorList>
            <person name="Kawai M."/>
            <person name="Futagami T."/>
            <person name="Toyoda A."/>
            <person name="Takaki Y."/>
            <person name="Nishi S."/>
            <person name="Hori S."/>
            <person name="Arai W."/>
            <person name="Tsubouchi T."/>
            <person name="Morono Y."/>
            <person name="Uchiyama I."/>
            <person name="Ito T."/>
            <person name="Fujiyama A."/>
            <person name="Inagaki F."/>
            <person name="Takami H."/>
        </authorList>
    </citation>
    <scope>NUCLEOTIDE SEQUENCE</scope>
    <source>
        <strain evidence="2">Expedition CK06-06</strain>
    </source>
</reference>
<evidence type="ECO:0000313" key="2">
    <source>
        <dbReference type="EMBL" id="GAH04272.1"/>
    </source>
</evidence>
<feature type="transmembrane region" description="Helical" evidence="1">
    <location>
        <begin position="65"/>
        <end position="86"/>
    </location>
</feature>
<comment type="caution">
    <text evidence="2">The sequence shown here is derived from an EMBL/GenBank/DDBJ whole genome shotgun (WGS) entry which is preliminary data.</text>
</comment>
<dbReference type="EMBL" id="BART01024464">
    <property type="protein sequence ID" value="GAH04272.1"/>
    <property type="molecule type" value="Genomic_DNA"/>
</dbReference>
<name>X1CA03_9ZZZZ</name>
<keyword evidence="1" id="KW-0812">Transmembrane</keyword>